<accession>A0ACD1AFJ6</accession>
<evidence type="ECO:0000313" key="1">
    <source>
        <dbReference type="EMBL" id="QOX65226.1"/>
    </source>
</evidence>
<keyword evidence="2" id="KW-1185">Reference proteome</keyword>
<reference evidence="1" key="1">
    <citation type="submission" date="2019-08" db="EMBL/GenBank/DDBJ databases">
        <title>Genome sequence of Clostridiales bacterium MT110.</title>
        <authorList>
            <person name="Cao J."/>
        </authorList>
    </citation>
    <scope>NUCLEOTIDE SEQUENCE</scope>
    <source>
        <strain evidence="1">MT110</strain>
    </source>
</reference>
<sequence length="228" mass="25479">MNISGIVKSSLIDYPGLISCVIFVPGCNYTCFYCHNRQLVDGSHVLLSPRYVMDFLEKRAGLLDGAVISGGEPTLQAGLLPFLTSLKQLGYQVKLDTNGSNPHIIEALIHSNLCNYFAVDYKAPATRYPSICGMDSDASKVLKTLEILLDNEVPFEVRTTVFPELGAEDLMVMAQELPVVPRYVLNRYRPPEKFLPEDELRIRRKAPTPEELQFFAACVSAYQPNVFI</sequence>
<dbReference type="Proteomes" id="UP000594014">
    <property type="component" value="Chromosome"/>
</dbReference>
<dbReference type="EMBL" id="CP042469">
    <property type="protein sequence ID" value="QOX65226.1"/>
    <property type="molecule type" value="Genomic_DNA"/>
</dbReference>
<name>A0ACD1AFJ6_9FIRM</name>
<evidence type="ECO:0000313" key="2">
    <source>
        <dbReference type="Proteomes" id="UP000594014"/>
    </source>
</evidence>
<organism evidence="1 2">
    <name type="scientific">Anoxybacterium hadale</name>
    <dbReference type="NCBI Taxonomy" id="3408580"/>
    <lineage>
        <taxon>Bacteria</taxon>
        <taxon>Bacillati</taxon>
        <taxon>Bacillota</taxon>
        <taxon>Clostridia</taxon>
        <taxon>Peptostreptococcales</taxon>
        <taxon>Anaerovoracaceae</taxon>
        <taxon>Anoxybacterium</taxon>
    </lineage>
</organism>
<protein>
    <submittedName>
        <fullName evidence="1">Anaerobic ribonucleoside-triphosphate reductase activating protein</fullName>
    </submittedName>
</protein>
<gene>
    <name evidence="1" type="ORF">FRZ06_18650</name>
</gene>
<proteinExistence type="predicted"/>